<proteinExistence type="predicted"/>
<feature type="transmembrane region" description="Helical" evidence="1">
    <location>
        <begin position="25"/>
        <end position="46"/>
    </location>
</feature>
<name>A0A5M6IUP9_9PROT</name>
<dbReference type="RefSeq" id="WP_150040859.1">
    <property type="nucleotide sequence ID" value="NZ_OW485601.1"/>
</dbReference>
<evidence type="ECO:0000256" key="1">
    <source>
        <dbReference type="SAM" id="Phobius"/>
    </source>
</evidence>
<dbReference type="AlphaFoldDB" id="A0A5M6IUP9"/>
<dbReference type="InterPro" id="IPR007436">
    <property type="entry name" value="DUF485"/>
</dbReference>
<dbReference type="GO" id="GO:0005886">
    <property type="term" value="C:plasma membrane"/>
    <property type="evidence" value="ECO:0007669"/>
    <property type="project" value="TreeGrafter"/>
</dbReference>
<keyword evidence="3" id="KW-1185">Reference proteome</keyword>
<dbReference type="OrthoDB" id="5297034at2"/>
<dbReference type="InterPro" id="IPR052959">
    <property type="entry name" value="Inner_membrane_assoc"/>
</dbReference>
<organism evidence="2 3">
    <name type="scientific">Rhodovastum atsumiense</name>
    <dbReference type="NCBI Taxonomy" id="504468"/>
    <lineage>
        <taxon>Bacteria</taxon>
        <taxon>Pseudomonadati</taxon>
        <taxon>Pseudomonadota</taxon>
        <taxon>Alphaproteobacteria</taxon>
        <taxon>Acetobacterales</taxon>
        <taxon>Acetobacteraceae</taxon>
        <taxon>Rhodovastum</taxon>
    </lineage>
</organism>
<evidence type="ECO:0000313" key="2">
    <source>
        <dbReference type="EMBL" id="KAA5612043.1"/>
    </source>
</evidence>
<dbReference type="Proteomes" id="UP000325255">
    <property type="component" value="Unassembled WGS sequence"/>
</dbReference>
<comment type="caution">
    <text evidence="2">The sequence shown here is derived from an EMBL/GenBank/DDBJ whole genome shotgun (WGS) entry which is preliminary data.</text>
</comment>
<protein>
    <submittedName>
        <fullName evidence="2">DUF485 domain-containing protein</fullName>
    </submittedName>
</protein>
<accession>A0A5M6IUP9</accession>
<dbReference type="PANTHER" id="PTHR38598">
    <property type="entry name" value="INNER MEMBRANE PROTEIN YJCH"/>
    <property type="match status" value="1"/>
</dbReference>
<keyword evidence="1" id="KW-1133">Transmembrane helix</keyword>
<dbReference type="PANTHER" id="PTHR38598:SF1">
    <property type="entry name" value="INNER MEMBRANE PROTEIN YJCH"/>
    <property type="match status" value="1"/>
</dbReference>
<dbReference type="Pfam" id="PF04341">
    <property type="entry name" value="DUF485"/>
    <property type="match status" value="1"/>
</dbReference>
<sequence length="100" mass="11227">MTVDVVSRVRGNPKFKELEARRNRFSWTLAALMLVIYYGFIFLVAFNKEFLAIKLGATITLAFPIGLGVILSAIIITGIYVARANTAYDQLTREIVEDAR</sequence>
<dbReference type="EMBL" id="VWPK01000015">
    <property type="protein sequence ID" value="KAA5612043.1"/>
    <property type="molecule type" value="Genomic_DNA"/>
</dbReference>
<gene>
    <name evidence="2" type="ORF">F1189_11330</name>
</gene>
<reference evidence="2 3" key="1">
    <citation type="submission" date="2019-09" db="EMBL/GenBank/DDBJ databases">
        <title>Genome sequence of Rhodovastum atsumiense, a diverse member of the Acetobacteraceae family of non-sulfur purple photosynthetic bacteria.</title>
        <authorList>
            <person name="Meyer T."/>
            <person name="Kyndt J."/>
        </authorList>
    </citation>
    <scope>NUCLEOTIDE SEQUENCE [LARGE SCALE GENOMIC DNA]</scope>
    <source>
        <strain evidence="2 3">DSM 21279</strain>
    </source>
</reference>
<keyword evidence="1" id="KW-0812">Transmembrane</keyword>
<keyword evidence="1" id="KW-0472">Membrane</keyword>
<feature type="transmembrane region" description="Helical" evidence="1">
    <location>
        <begin position="58"/>
        <end position="82"/>
    </location>
</feature>
<evidence type="ECO:0000313" key="3">
    <source>
        <dbReference type="Proteomes" id="UP000325255"/>
    </source>
</evidence>